<dbReference type="AlphaFoldDB" id="A0A8K0RK16"/>
<dbReference type="Proteomes" id="UP000813427">
    <property type="component" value="Unassembled WGS sequence"/>
</dbReference>
<dbReference type="OrthoDB" id="5089423at2759"/>
<evidence type="ECO:0000256" key="1">
    <source>
        <dbReference type="SAM" id="Coils"/>
    </source>
</evidence>
<accession>A0A8K0RK16</accession>
<name>A0A8K0RK16_9HYPO</name>
<reference evidence="2" key="1">
    <citation type="journal article" date="2021" name="Nat. Commun.">
        <title>Genetic determinants of endophytism in the Arabidopsis root mycobiome.</title>
        <authorList>
            <person name="Mesny F."/>
            <person name="Miyauchi S."/>
            <person name="Thiergart T."/>
            <person name="Pickel B."/>
            <person name="Atanasova L."/>
            <person name="Karlsson M."/>
            <person name="Huettel B."/>
            <person name="Barry K.W."/>
            <person name="Haridas S."/>
            <person name="Chen C."/>
            <person name="Bauer D."/>
            <person name="Andreopoulos W."/>
            <person name="Pangilinan J."/>
            <person name="LaButti K."/>
            <person name="Riley R."/>
            <person name="Lipzen A."/>
            <person name="Clum A."/>
            <person name="Drula E."/>
            <person name="Henrissat B."/>
            <person name="Kohler A."/>
            <person name="Grigoriev I.V."/>
            <person name="Martin F.M."/>
            <person name="Hacquard S."/>
        </authorList>
    </citation>
    <scope>NUCLEOTIDE SEQUENCE</scope>
    <source>
        <strain evidence="2">MPI-SDFR-AT-0068</strain>
    </source>
</reference>
<dbReference type="EMBL" id="JAGPXF010000009">
    <property type="protein sequence ID" value="KAH7231189.1"/>
    <property type="molecule type" value="Genomic_DNA"/>
</dbReference>
<evidence type="ECO:0000313" key="2">
    <source>
        <dbReference type="EMBL" id="KAH7231189.1"/>
    </source>
</evidence>
<evidence type="ECO:0000313" key="3">
    <source>
        <dbReference type="Proteomes" id="UP000813427"/>
    </source>
</evidence>
<gene>
    <name evidence="2" type="ORF">BKA59DRAFT_518457</name>
</gene>
<comment type="caution">
    <text evidence="2">The sequence shown here is derived from an EMBL/GenBank/DDBJ whole genome shotgun (WGS) entry which is preliminary data.</text>
</comment>
<keyword evidence="1" id="KW-0175">Coiled coil</keyword>
<organism evidence="2 3">
    <name type="scientific">Fusarium tricinctum</name>
    <dbReference type="NCBI Taxonomy" id="61284"/>
    <lineage>
        <taxon>Eukaryota</taxon>
        <taxon>Fungi</taxon>
        <taxon>Dikarya</taxon>
        <taxon>Ascomycota</taxon>
        <taxon>Pezizomycotina</taxon>
        <taxon>Sordariomycetes</taxon>
        <taxon>Hypocreomycetidae</taxon>
        <taxon>Hypocreales</taxon>
        <taxon>Nectriaceae</taxon>
        <taxon>Fusarium</taxon>
        <taxon>Fusarium tricinctum species complex</taxon>
    </lineage>
</organism>
<keyword evidence="3" id="KW-1185">Reference proteome</keyword>
<proteinExistence type="predicted"/>
<sequence>MSSASARSRSARAVPINSEGFEIMPCSYCSSRNLRCMMKVGNDVCGEYTRQGHPCDGKGISLTEADCLVQAKKRIEAAEETTEEELLDLQRQLNERLSHLIRLRRQKRHIQTRRQKMLEKGFQSMDELEESERQESEAVVDARSVGAAHVIDWSAILDSVALKSRW</sequence>
<protein>
    <submittedName>
        <fullName evidence="2">Uncharacterized protein</fullName>
    </submittedName>
</protein>
<feature type="coiled-coil region" evidence="1">
    <location>
        <begin position="68"/>
        <end position="95"/>
    </location>
</feature>